<reference evidence="3 4" key="1">
    <citation type="journal article" date="2011" name="J. Bacteriol.">
        <title>Genome sequence of 'Pedosphaera parvula' Ellin514, an aerobic Verrucomicrobial isolate from pasture soil.</title>
        <authorList>
            <person name="Kant R."/>
            <person name="van Passel M.W."/>
            <person name="Sangwan P."/>
            <person name="Palva A."/>
            <person name="Lucas S."/>
            <person name="Copeland A."/>
            <person name="Lapidus A."/>
            <person name="Glavina Del Rio T."/>
            <person name="Dalin E."/>
            <person name="Tice H."/>
            <person name="Bruce D."/>
            <person name="Goodwin L."/>
            <person name="Pitluck S."/>
            <person name="Chertkov O."/>
            <person name="Larimer F.W."/>
            <person name="Land M.L."/>
            <person name="Hauser L."/>
            <person name="Brettin T.S."/>
            <person name="Detter J.C."/>
            <person name="Han S."/>
            <person name="de Vos W.M."/>
            <person name="Janssen P.H."/>
            <person name="Smidt H."/>
        </authorList>
    </citation>
    <scope>NUCLEOTIDE SEQUENCE [LARGE SCALE GENOMIC DNA]</scope>
    <source>
        <strain evidence="3 4">Ellin514</strain>
    </source>
</reference>
<comment type="caution">
    <text evidence="3">The sequence shown here is derived from an EMBL/GenBank/DDBJ whole genome shotgun (WGS) entry which is preliminary data.</text>
</comment>
<dbReference type="AlphaFoldDB" id="B9XK36"/>
<dbReference type="InterPro" id="IPR036514">
    <property type="entry name" value="SGNH_hydro_sf"/>
</dbReference>
<feature type="signal peptide" evidence="1">
    <location>
        <begin position="1"/>
        <end position="21"/>
    </location>
</feature>
<evidence type="ECO:0000256" key="1">
    <source>
        <dbReference type="SAM" id="SignalP"/>
    </source>
</evidence>
<sequence precursor="true">MKFRTILYSLLLCSATTISFAQTSTNKPDAKPSVAAESPIIPVPREGKPFQRYQALNERVKTNQGDLDVLFVGDSITQGWEGNGKTVWQKYYGSHKAVNIGIGGDRTEHVLWRLEHGNADGMKPKVTVLMIGTNNSGKGRNTPSEIVEGVTAVVHKLQEKFPETKILLLGIFPRGKDFNEQRGDINQVNQAIHKLEDNQKVFFLDFGQVFINADGSISKDIMPDYLHPNQKGYELWAEAMEPKLKELLAK</sequence>
<evidence type="ECO:0000259" key="2">
    <source>
        <dbReference type="Pfam" id="PF13472"/>
    </source>
</evidence>
<dbReference type="Pfam" id="PF13472">
    <property type="entry name" value="Lipase_GDSL_2"/>
    <property type="match status" value="1"/>
</dbReference>
<feature type="chain" id="PRO_5002894874" evidence="1">
    <location>
        <begin position="22"/>
        <end position="250"/>
    </location>
</feature>
<accession>B9XK36</accession>
<gene>
    <name evidence="3" type="ORF">Cflav_PD2866</name>
</gene>
<dbReference type="PANTHER" id="PTHR30383">
    <property type="entry name" value="THIOESTERASE 1/PROTEASE 1/LYSOPHOSPHOLIPASE L1"/>
    <property type="match status" value="1"/>
</dbReference>
<dbReference type="EMBL" id="ABOX02000023">
    <property type="protein sequence ID" value="EEF59859.1"/>
    <property type="molecule type" value="Genomic_DNA"/>
</dbReference>
<dbReference type="GO" id="GO:0004622">
    <property type="term" value="F:phosphatidylcholine lysophospholipase activity"/>
    <property type="evidence" value="ECO:0007669"/>
    <property type="project" value="TreeGrafter"/>
</dbReference>
<feature type="domain" description="SGNH hydrolase-type esterase" evidence="2">
    <location>
        <begin position="71"/>
        <end position="235"/>
    </location>
</feature>
<dbReference type="STRING" id="320771.Cflav_PD2866"/>
<dbReference type="Proteomes" id="UP000003688">
    <property type="component" value="Unassembled WGS sequence"/>
</dbReference>
<evidence type="ECO:0000313" key="3">
    <source>
        <dbReference type="EMBL" id="EEF59859.1"/>
    </source>
</evidence>
<dbReference type="PANTHER" id="PTHR30383:SF5">
    <property type="entry name" value="SGNH HYDROLASE-TYPE ESTERASE DOMAIN-CONTAINING PROTEIN"/>
    <property type="match status" value="1"/>
</dbReference>
<dbReference type="RefSeq" id="WP_007416179.1">
    <property type="nucleotide sequence ID" value="NZ_ABOX02000023.1"/>
</dbReference>
<dbReference type="Gene3D" id="3.40.50.1110">
    <property type="entry name" value="SGNH hydrolase"/>
    <property type="match status" value="1"/>
</dbReference>
<dbReference type="CDD" id="cd01820">
    <property type="entry name" value="PAF_acetylesterase_like"/>
    <property type="match status" value="1"/>
</dbReference>
<keyword evidence="4" id="KW-1185">Reference proteome</keyword>
<proteinExistence type="predicted"/>
<organism evidence="3 4">
    <name type="scientific">Pedosphaera parvula (strain Ellin514)</name>
    <dbReference type="NCBI Taxonomy" id="320771"/>
    <lineage>
        <taxon>Bacteria</taxon>
        <taxon>Pseudomonadati</taxon>
        <taxon>Verrucomicrobiota</taxon>
        <taxon>Pedosphaerae</taxon>
        <taxon>Pedosphaerales</taxon>
        <taxon>Pedosphaeraceae</taxon>
        <taxon>Pedosphaera</taxon>
    </lineage>
</organism>
<name>B9XK36_PEDPL</name>
<dbReference type="OrthoDB" id="2513075at2"/>
<dbReference type="SUPFAM" id="SSF52266">
    <property type="entry name" value="SGNH hydrolase"/>
    <property type="match status" value="1"/>
</dbReference>
<keyword evidence="1" id="KW-0732">Signal</keyword>
<dbReference type="InterPro" id="IPR051532">
    <property type="entry name" value="Ester_Hydrolysis_Enzymes"/>
</dbReference>
<protein>
    <submittedName>
        <fullName evidence="3">Lipolytic protein G-D-S-L family</fullName>
    </submittedName>
</protein>
<evidence type="ECO:0000313" key="4">
    <source>
        <dbReference type="Proteomes" id="UP000003688"/>
    </source>
</evidence>
<dbReference type="InterPro" id="IPR013830">
    <property type="entry name" value="SGNH_hydro"/>
</dbReference>